<evidence type="ECO:0000259" key="8">
    <source>
        <dbReference type="SMART" id="SM00813"/>
    </source>
</evidence>
<sequence length="656" mass="72641">MHNRIRLLALLLGIACSPLTAQVELTVHVDQPQFEISPTMYGIFFEDINFAADGGIYAELVKNRSFEFDRPLMGWQREDRAGGAGATLVENEQAIRPDNPRYLTVTVDATDGAYVLRNEGFRGMGIKAEETYDFSVLARNATGDLNLAIALTDTSGQVIGRSEVPLDAAGADYSAVTASLTADRTDARARLELIFTGRGTVELDMISLFPRHTWKDRPGGLRKDLVSLLDSLEPGFVRFPGGCIVEGRDLANRYQWKKTVGDVEDRKLIVNRWNTEFNYPRNAPDYYQSYGLGFYEYFLLSEDLGAEPLPILNCGMACQFNTGEVVAMDELDPYIQDALDLIEFANGDATTRWGKLRAEMGHPEPFGMEYLGVGNEQWGPEYVERYQAFTDVLRAEHPEITLVTTVGPFPDGDRFDYLWGELNKLDPQVVDEHYYRPPEWFLANAGRYDDYDRNGPAIFAGEYAAHGPSDDRPESRNNWLSALTEAAFMTGLERNGDVVRLTSYAPLMAHLDAWQWRPDLIWFDNLDVGPTPNYHVQRLFSNNAGTHGIPALANGAPLTGQDSLYASAVLDTIAGTVIVKMVNAGGQPAPLSVRLPGKTATTKANLTVLRSNGIMDYNTVGTPSIRPKTEQINPVGQGTKLTLPPQSVTVLTVTLE</sequence>
<feature type="signal peptide" evidence="7">
    <location>
        <begin position="1"/>
        <end position="21"/>
    </location>
</feature>
<dbReference type="GO" id="GO:0046373">
    <property type="term" value="P:L-arabinose metabolic process"/>
    <property type="evidence" value="ECO:0007669"/>
    <property type="project" value="InterPro"/>
</dbReference>
<keyword evidence="10" id="KW-1185">Reference proteome</keyword>
<proteinExistence type="inferred from homology"/>
<keyword evidence="4 7" id="KW-0732">Signal</keyword>
<gene>
    <name evidence="9" type="ORF">CLV84_1932</name>
</gene>
<comment type="catalytic activity">
    <reaction evidence="1">
        <text>Hydrolysis of terminal non-reducing alpha-L-arabinofuranoside residues in alpha-L-arabinosides.</text>
        <dbReference type="EC" id="3.2.1.55"/>
    </reaction>
</comment>
<dbReference type="SMART" id="SM00813">
    <property type="entry name" value="Alpha-L-AF_C"/>
    <property type="match status" value="1"/>
</dbReference>
<feature type="domain" description="Alpha-L-arabinofuranosidase C-terminal" evidence="8">
    <location>
        <begin position="461"/>
        <end position="647"/>
    </location>
</feature>
<dbReference type="InterPro" id="IPR010720">
    <property type="entry name" value="Alpha-L-AF_C"/>
</dbReference>
<dbReference type="PANTHER" id="PTHR31776">
    <property type="entry name" value="ALPHA-L-ARABINOFURANOSIDASE 1"/>
    <property type="match status" value="1"/>
</dbReference>
<dbReference type="InterPro" id="IPR051563">
    <property type="entry name" value="Glycosyl_Hydrolase_51"/>
</dbReference>
<evidence type="ECO:0000256" key="6">
    <source>
        <dbReference type="ARBA" id="ARBA00023180"/>
    </source>
</evidence>
<reference evidence="9 10" key="1">
    <citation type="submission" date="2018-02" db="EMBL/GenBank/DDBJ databases">
        <title>Genomic Encyclopedia of Archaeal and Bacterial Type Strains, Phase II (KMG-II): from individual species to whole genera.</title>
        <authorList>
            <person name="Goeker M."/>
        </authorList>
    </citation>
    <scope>NUCLEOTIDE SEQUENCE [LARGE SCALE GENOMIC DNA]</scope>
    <source>
        <strain evidence="9 10">DSM 29526</strain>
    </source>
</reference>
<dbReference type="AlphaFoldDB" id="A0A2S6I1M4"/>
<name>A0A2S6I1M4_9BACT</name>
<dbReference type="OrthoDB" id="9758333at2"/>
<accession>A0A2S6I1M4</accession>
<dbReference type="InterPro" id="IPR055235">
    <property type="entry name" value="ASD1_cat"/>
</dbReference>
<dbReference type="SUPFAM" id="SSF51011">
    <property type="entry name" value="Glycosyl hydrolase domain"/>
    <property type="match status" value="1"/>
</dbReference>
<comment type="caution">
    <text evidence="9">The sequence shown here is derived from an EMBL/GenBank/DDBJ whole genome shotgun (WGS) entry which is preliminary data.</text>
</comment>
<dbReference type="Gene3D" id="2.60.120.260">
    <property type="entry name" value="Galactose-binding domain-like"/>
    <property type="match status" value="1"/>
</dbReference>
<evidence type="ECO:0000256" key="5">
    <source>
        <dbReference type="ARBA" id="ARBA00022801"/>
    </source>
</evidence>
<dbReference type="Pfam" id="PF22848">
    <property type="entry name" value="ASD1_dom"/>
    <property type="match status" value="1"/>
</dbReference>
<organism evidence="9 10">
    <name type="scientific">Neolewinella xylanilytica</name>
    <dbReference type="NCBI Taxonomy" id="1514080"/>
    <lineage>
        <taxon>Bacteria</taxon>
        <taxon>Pseudomonadati</taxon>
        <taxon>Bacteroidota</taxon>
        <taxon>Saprospiria</taxon>
        <taxon>Saprospirales</taxon>
        <taxon>Lewinellaceae</taxon>
        <taxon>Neolewinella</taxon>
    </lineage>
</organism>
<evidence type="ECO:0000256" key="7">
    <source>
        <dbReference type="SAM" id="SignalP"/>
    </source>
</evidence>
<dbReference type="EMBL" id="PTJC01000006">
    <property type="protein sequence ID" value="PPK85043.1"/>
    <property type="molecule type" value="Genomic_DNA"/>
</dbReference>
<evidence type="ECO:0000256" key="1">
    <source>
        <dbReference type="ARBA" id="ARBA00001462"/>
    </source>
</evidence>
<feature type="chain" id="PRO_5015782892" description="non-reducing end alpha-L-arabinofuranosidase" evidence="7">
    <location>
        <begin position="22"/>
        <end position="656"/>
    </location>
</feature>
<dbReference type="Proteomes" id="UP000237662">
    <property type="component" value="Unassembled WGS sequence"/>
</dbReference>
<evidence type="ECO:0000256" key="4">
    <source>
        <dbReference type="ARBA" id="ARBA00022729"/>
    </source>
</evidence>
<dbReference type="InterPro" id="IPR013780">
    <property type="entry name" value="Glyco_hydro_b"/>
</dbReference>
<dbReference type="Gene3D" id="3.20.20.80">
    <property type="entry name" value="Glycosidases"/>
    <property type="match status" value="1"/>
</dbReference>
<keyword evidence="6" id="KW-0325">Glycoprotein</keyword>
<dbReference type="Gene3D" id="2.60.40.1180">
    <property type="entry name" value="Golgi alpha-mannosidase II"/>
    <property type="match status" value="1"/>
</dbReference>
<evidence type="ECO:0000256" key="2">
    <source>
        <dbReference type="ARBA" id="ARBA00007186"/>
    </source>
</evidence>
<dbReference type="GO" id="GO:0046556">
    <property type="term" value="F:alpha-L-arabinofuranosidase activity"/>
    <property type="evidence" value="ECO:0007669"/>
    <property type="project" value="UniProtKB-EC"/>
</dbReference>
<dbReference type="InterPro" id="IPR017853">
    <property type="entry name" value="GH"/>
</dbReference>
<dbReference type="PANTHER" id="PTHR31776:SF0">
    <property type="entry name" value="ALPHA-L-ARABINOFURANOSIDASE 1"/>
    <property type="match status" value="1"/>
</dbReference>
<dbReference type="Pfam" id="PF06964">
    <property type="entry name" value="Alpha-L-AF_C"/>
    <property type="match status" value="1"/>
</dbReference>
<dbReference type="RefSeq" id="WP_104419567.1">
    <property type="nucleotide sequence ID" value="NZ_PTJC01000006.1"/>
</dbReference>
<protein>
    <recommendedName>
        <fullName evidence="3">non-reducing end alpha-L-arabinofuranosidase</fullName>
        <ecNumber evidence="3">3.2.1.55</ecNumber>
    </recommendedName>
</protein>
<keyword evidence="5" id="KW-0378">Hydrolase</keyword>
<dbReference type="SUPFAM" id="SSF51445">
    <property type="entry name" value="(Trans)glycosidases"/>
    <property type="match status" value="1"/>
</dbReference>
<dbReference type="EC" id="3.2.1.55" evidence="3"/>
<evidence type="ECO:0000313" key="9">
    <source>
        <dbReference type="EMBL" id="PPK85043.1"/>
    </source>
</evidence>
<comment type="similarity">
    <text evidence="2">Belongs to the glycosyl hydrolase 51 family.</text>
</comment>
<evidence type="ECO:0000313" key="10">
    <source>
        <dbReference type="Proteomes" id="UP000237662"/>
    </source>
</evidence>
<evidence type="ECO:0000256" key="3">
    <source>
        <dbReference type="ARBA" id="ARBA00012670"/>
    </source>
</evidence>